<proteinExistence type="predicted"/>
<organism evidence="3 4">
    <name type="scientific">Cognatilysobacter xinjiangensis</name>
    <dbReference type="NCBI Taxonomy" id="546892"/>
    <lineage>
        <taxon>Bacteria</taxon>
        <taxon>Pseudomonadati</taxon>
        <taxon>Pseudomonadota</taxon>
        <taxon>Gammaproteobacteria</taxon>
        <taxon>Lysobacterales</taxon>
        <taxon>Lysobacteraceae</taxon>
        <taxon>Cognatilysobacter</taxon>
    </lineage>
</organism>
<accession>A0ABQ3C319</accession>
<feature type="domain" description="LysM" evidence="2">
    <location>
        <begin position="125"/>
        <end position="174"/>
    </location>
</feature>
<dbReference type="Gene3D" id="3.10.350.10">
    <property type="entry name" value="LysM domain"/>
    <property type="match status" value="1"/>
</dbReference>
<dbReference type="CDD" id="cd00118">
    <property type="entry name" value="LysM"/>
    <property type="match status" value="1"/>
</dbReference>
<dbReference type="PROSITE" id="PS51782">
    <property type="entry name" value="LYSM"/>
    <property type="match status" value="1"/>
</dbReference>
<dbReference type="Pfam" id="PF01476">
    <property type="entry name" value="LysM"/>
    <property type="match status" value="1"/>
</dbReference>
<feature type="compositionally biased region" description="Polar residues" evidence="1">
    <location>
        <begin position="24"/>
        <end position="33"/>
    </location>
</feature>
<feature type="compositionally biased region" description="Low complexity" evidence="1">
    <location>
        <begin position="54"/>
        <end position="90"/>
    </location>
</feature>
<sequence length="181" mass="18843">MRRGPIPAPHPSLRAPHEDPRMATSDNSHSNPISRAFAKFFERGDVSRKHEDAAPAPRQVVPQQAAARTAAAAPSAAATPAARTATAAPSTPANAVSAQAMPAAAPSTIAPGAAAVSTQAAAQPRTYTVRAGDSLSKIAQQVYGRADLWPRIFEANRDTVRDADLIHPGQVLVIPDATTLH</sequence>
<dbReference type="SUPFAM" id="SSF54106">
    <property type="entry name" value="LysM domain"/>
    <property type="match status" value="1"/>
</dbReference>
<dbReference type="InterPro" id="IPR052196">
    <property type="entry name" value="Bact_Kbp"/>
</dbReference>
<keyword evidence="4" id="KW-1185">Reference proteome</keyword>
<dbReference type="Proteomes" id="UP000643403">
    <property type="component" value="Unassembled WGS sequence"/>
</dbReference>
<name>A0ABQ3C319_9GAMM</name>
<gene>
    <name evidence="3" type="ORF">GCM10008101_20330</name>
</gene>
<protein>
    <recommendedName>
        <fullName evidence="2">LysM domain-containing protein</fullName>
    </recommendedName>
</protein>
<evidence type="ECO:0000313" key="4">
    <source>
        <dbReference type="Proteomes" id="UP000643403"/>
    </source>
</evidence>
<feature type="compositionally biased region" description="Pro residues" evidence="1">
    <location>
        <begin position="1"/>
        <end position="10"/>
    </location>
</feature>
<dbReference type="PANTHER" id="PTHR34700:SF4">
    <property type="entry name" value="PHAGE-LIKE ELEMENT PBSX PROTEIN XKDP"/>
    <property type="match status" value="1"/>
</dbReference>
<feature type="compositionally biased region" description="Basic and acidic residues" evidence="1">
    <location>
        <begin position="40"/>
        <end position="53"/>
    </location>
</feature>
<dbReference type="SMART" id="SM00257">
    <property type="entry name" value="LysM"/>
    <property type="match status" value="1"/>
</dbReference>
<comment type="caution">
    <text evidence="3">The sequence shown here is derived from an EMBL/GenBank/DDBJ whole genome shotgun (WGS) entry which is preliminary data.</text>
</comment>
<evidence type="ECO:0000256" key="1">
    <source>
        <dbReference type="SAM" id="MobiDB-lite"/>
    </source>
</evidence>
<dbReference type="EMBL" id="BMXY01000002">
    <property type="protein sequence ID" value="GGZ66144.1"/>
    <property type="molecule type" value="Genomic_DNA"/>
</dbReference>
<reference evidence="4" key="1">
    <citation type="journal article" date="2019" name="Int. J. Syst. Evol. Microbiol.">
        <title>The Global Catalogue of Microorganisms (GCM) 10K type strain sequencing project: providing services to taxonomists for standard genome sequencing and annotation.</title>
        <authorList>
            <consortium name="The Broad Institute Genomics Platform"/>
            <consortium name="The Broad Institute Genome Sequencing Center for Infectious Disease"/>
            <person name="Wu L."/>
            <person name="Ma J."/>
        </authorList>
    </citation>
    <scope>NUCLEOTIDE SEQUENCE [LARGE SCALE GENOMIC DNA]</scope>
    <source>
        <strain evidence="4">KCTC 22558</strain>
    </source>
</reference>
<dbReference type="PANTHER" id="PTHR34700">
    <property type="entry name" value="POTASSIUM BINDING PROTEIN KBP"/>
    <property type="match status" value="1"/>
</dbReference>
<dbReference type="InterPro" id="IPR018392">
    <property type="entry name" value="LysM"/>
</dbReference>
<evidence type="ECO:0000313" key="3">
    <source>
        <dbReference type="EMBL" id="GGZ66144.1"/>
    </source>
</evidence>
<feature type="region of interest" description="Disordered" evidence="1">
    <location>
        <begin position="1"/>
        <end position="90"/>
    </location>
</feature>
<evidence type="ECO:0000259" key="2">
    <source>
        <dbReference type="PROSITE" id="PS51782"/>
    </source>
</evidence>
<dbReference type="InterPro" id="IPR036779">
    <property type="entry name" value="LysM_dom_sf"/>
</dbReference>